<dbReference type="Pfam" id="PF13302">
    <property type="entry name" value="Acetyltransf_3"/>
    <property type="match status" value="1"/>
</dbReference>
<accession>A0A4R5CKV5</accession>
<dbReference type="PANTHER" id="PTHR43792">
    <property type="entry name" value="GNAT FAMILY, PUTATIVE (AFU_ORTHOLOGUE AFUA_3G00765)-RELATED-RELATED"/>
    <property type="match status" value="1"/>
</dbReference>
<dbReference type="PROSITE" id="PS51186">
    <property type="entry name" value="GNAT"/>
    <property type="match status" value="1"/>
</dbReference>
<sequence>MSELDYPITTDRLTIRPFTEDDLDALHRLHSHPDVARYMYWEPWPRGRTVEALGRRIQTPTLAREGDSLDLAVIRDDTGEFTGEVHLQWLSAEHRRGEIGFAFHPDHHGHGFAREATVEMLRLGFETFGLRRIIGRCDAANAASAGLMERLGMRREAHFVDNEFVKGVWASEYDYAMLASEWPEHGG</sequence>
<dbReference type="AlphaFoldDB" id="A0A4R5CKV5"/>
<feature type="domain" description="N-acetyltransferase" evidence="1">
    <location>
        <begin position="13"/>
        <end position="180"/>
    </location>
</feature>
<dbReference type="Gene3D" id="3.40.630.30">
    <property type="match status" value="1"/>
</dbReference>
<dbReference type="InterPro" id="IPR016181">
    <property type="entry name" value="Acyl_CoA_acyltransferase"/>
</dbReference>
<gene>
    <name evidence="2" type="ORF">E1269_29260</name>
</gene>
<evidence type="ECO:0000313" key="2">
    <source>
        <dbReference type="EMBL" id="TDD98074.1"/>
    </source>
</evidence>
<dbReference type="SUPFAM" id="SSF55729">
    <property type="entry name" value="Acyl-CoA N-acyltransferases (Nat)"/>
    <property type="match status" value="1"/>
</dbReference>
<keyword evidence="2" id="KW-0808">Transferase</keyword>
<organism evidence="2 3">
    <name type="scientific">Jiangella asiatica</name>
    <dbReference type="NCBI Taxonomy" id="2530372"/>
    <lineage>
        <taxon>Bacteria</taxon>
        <taxon>Bacillati</taxon>
        <taxon>Actinomycetota</taxon>
        <taxon>Actinomycetes</taxon>
        <taxon>Jiangellales</taxon>
        <taxon>Jiangellaceae</taxon>
        <taxon>Jiangella</taxon>
    </lineage>
</organism>
<protein>
    <submittedName>
        <fullName evidence="2">N-acetyltransferase</fullName>
    </submittedName>
</protein>
<evidence type="ECO:0000313" key="3">
    <source>
        <dbReference type="Proteomes" id="UP000294739"/>
    </source>
</evidence>
<reference evidence="2 3" key="1">
    <citation type="submission" date="2019-03" db="EMBL/GenBank/DDBJ databases">
        <title>Draft genome sequences of novel Actinobacteria.</title>
        <authorList>
            <person name="Sahin N."/>
            <person name="Ay H."/>
            <person name="Saygin H."/>
        </authorList>
    </citation>
    <scope>NUCLEOTIDE SEQUENCE [LARGE SCALE GENOMIC DNA]</scope>
    <source>
        <strain evidence="2 3">5K138</strain>
    </source>
</reference>
<evidence type="ECO:0000259" key="1">
    <source>
        <dbReference type="PROSITE" id="PS51186"/>
    </source>
</evidence>
<dbReference type="RefSeq" id="WP_131901311.1">
    <property type="nucleotide sequence ID" value="NZ_SMKZ01000071.1"/>
</dbReference>
<dbReference type="PANTHER" id="PTHR43792:SF1">
    <property type="entry name" value="N-ACETYLTRANSFERASE DOMAIN-CONTAINING PROTEIN"/>
    <property type="match status" value="1"/>
</dbReference>
<comment type="caution">
    <text evidence="2">The sequence shown here is derived from an EMBL/GenBank/DDBJ whole genome shotgun (WGS) entry which is preliminary data.</text>
</comment>
<keyword evidence="3" id="KW-1185">Reference proteome</keyword>
<dbReference type="GO" id="GO:0016747">
    <property type="term" value="F:acyltransferase activity, transferring groups other than amino-acyl groups"/>
    <property type="evidence" value="ECO:0007669"/>
    <property type="project" value="InterPro"/>
</dbReference>
<dbReference type="InterPro" id="IPR051531">
    <property type="entry name" value="N-acetyltransferase"/>
</dbReference>
<name>A0A4R5CKV5_9ACTN</name>
<dbReference type="EMBL" id="SMKZ01000071">
    <property type="protein sequence ID" value="TDD98074.1"/>
    <property type="molecule type" value="Genomic_DNA"/>
</dbReference>
<dbReference type="InterPro" id="IPR000182">
    <property type="entry name" value="GNAT_dom"/>
</dbReference>
<dbReference type="OrthoDB" id="9132139at2"/>
<dbReference type="Proteomes" id="UP000294739">
    <property type="component" value="Unassembled WGS sequence"/>
</dbReference>
<dbReference type="InParanoid" id="A0A4R5CKV5"/>
<proteinExistence type="predicted"/>